<keyword evidence="3" id="KW-1185">Reference proteome</keyword>
<evidence type="ECO:0000313" key="3">
    <source>
        <dbReference type="Proteomes" id="UP000198372"/>
    </source>
</evidence>
<accession>A0A238FB70</accession>
<dbReference type="GO" id="GO:0007034">
    <property type="term" value="P:vacuolar transport"/>
    <property type="evidence" value="ECO:0007669"/>
    <property type="project" value="InterPro"/>
</dbReference>
<dbReference type="Pfam" id="PF25880">
    <property type="entry name" value="WHD_CHMP7_1st"/>
    <property type="match status" value="1"/>
</dbReference>
<dbReference type="STRING" id="269621.A0A238FB70"/>
<evidence type="ECO:0000313" key="2">
    <source>
        <dbReference type="EMBL" id="SCV69144.1"/>
    </source>
</evidence>
<gene>
    <name evidence="2" type="ORF">BQ2448_2164</name>
</gene>
<dbReference type="OrthoDB" id="10250120at2759"/>
<feature type="compositionally biased region" description="Polar residues" evidence="1">
    <location>
        <begin position="1"/>
        <end position="11"/>
    </location>
</feature>
<protein>
    <submittedName>
        <fullName evidence="2">BQ2448_2164 protein</fullName>
    </submittedName>
</protein>
<dbReference type="InterPro" id="IPR005024">
    <property type="entry name" value="Snf7_fam"/>
</dbReference>
<feature type="compositionally biased region" description="Basic and acidic residues" evidence="1">
    <location>
        <begin position="438"/>
        <end position="456"/>
    </location>
</feature>
<proteinExistence type="predicted"/>
<feature type="region of interest" description="Disordered" evidence="1">
    <location>
        <begin position="1"/>
        <end position="22"/>
    </location>
</feature>
<name>A0A238FB70_9BASI</name>
<reference evidence="3" key="1">
    <citation type="submission" date="2016-09" db="EMBL/GenBank/DDBJ databases">
        <authorList>
            <person name="Jeantristanb JTB J.-T."/>
            <person name="Ricardo R."/>
        </authorList>
    </citation>
    <scope>NUCLEOTIDE SEQUENCE [LARGE SCALE GENOMIC DNA]</scope>
</reference>
<sequence>MASPSASTSFTKLEPPNPTPTAATYLSSLPELSSARGQFLYSSFSSRKQSNPTGYAGALSWWRNQLVRMTSQALFGQHRLVLKVDDDLRHLLRTAKLGRPASVGTVIAEMVHGRSCILLSTYLASPSTGTTSSSGTSLLGLVTRPLAWAASRLLGRASASSSSSTTTYDEAVEWSNRQGEYVVVPLVEKATTALLPLLETHLSDPLSRLMTVHMFRAQFGSRLLPASSEGTENNAELSTLDVQVLVKHLCDQGYCVQKGEALKFRPFHSTSTTTEPLTLTSSDLSILSLVSTLSQLEAYILSLQTRIKTYHTLATSALSTQQPTPLIKSYLSQKQHLQKTLDQKLAACDRLKQVLLGIETASSDQEMIQAMEVGATVLREVLGDPEMKRKRVEEVNERVAQGLEEARELNEEVLRGAGVGLDEQGEREIEDELKRLRLQDEEEKEKEKEGYDKLEGIGKVPVGKIEKSEKEANITEETKVEQQKEEENKRENVLA</sequence>
<dbReference type="Pfam" id="PF03357">
    <property type="entry name" value="Snf7"/>
    <property type="match status" value="1"/>
</dbReference>
<dbReference type="EMBL" id="FMSP01000004">
    <property type="protein sequence ID" value="SCV69144.1"/>
    <property type="molecule type" value="Genomic_DNA"/>
</dbReference>
<organism evidence="2 3">
    <name type="scientific">Microbotryum intermedium</name>
    <dbReference type="NCBI Taxonomy" id="269621"/>
    <lineage>
        <taxon>Eukaryota</taxon>
        <taxon>Fungi</taxon>
        <taxon>Dikarya</taxon>
        <taxon>Basidiomycota</taxon>
        <taxon>Pucciniomycotina</taxon>
        <taxon>Microbotryomycetes</taxon>
        <taxon>Microbotryales</taxon>
        <taxon>Microbotryaceae</taxon>
        <taxon>Microbotryum</taxon>
    </lineage>
</organism>
<feature type="region of interest" description="Disordered" evidence="1">
    <location>
        <begin position="438"/>
        <end position="495"/>
    </location>
</feature>
<feature type="compositionally biased region" description="Basic and acidic residues" evidence="1">
    <location>
        <begin position="464"/>
        <end position="495"/>
    </location>
</feature>
<dbReference type="Proteomes" id="UP000198372">
    <property type="component" value="Unassembled WGS sequence"/>
</dbReference>
<evidence type="ECO:0000256" key="1">
    <source>
        <dbReference type="SAM" id="MobiDB-lite"/>
    </source>
</evidence>
<dbReference type="AlphaFoldDB" id="A0A238FB70"/>